<evidence type="ECO:0000313" key="2">
    <source>
        <dbReference type="Proteomes" id="UP000254785"/>
    </source>
</evidence>
<protein>
    <submittedName>
        <fullName evidence="1">Two-component sensor kinase</fullName>
        <ecNumber evidence="1">2.7.13.3</ecNumber>
    </submittedName>
</protein>
<dbReference type="EC" id="2.7.13.3" evidence="1"/>
<proteinExistence type="predicted"/>
<dbReference type="EMBL" id="UGDC01000003">
    <property type="protein sequence ID" value="STJ81231.1"/>
    <property type="molecule type" value="Genomic_DNA"/>
</dbReference>
<keyword evidence="1" id="KW-0418">Kinase</keyword>
<dbReference type="AlphaFoldDB" id="A0A376YC34"/>
<name>A0A376YC34_ECOLX</name>
<dbReference type="Proteomes" id="UP000254785">
    <property type="component" value="Unassembled WGS sequence"/>
</dbReference>
<evidence type="ECO:0000313" key="1">
    <source>
        <dbReference type="EMBL" id="STJ81231.1"/>
    </source>
</evidence>
<keyword evidence="1" id="KW-0808">Transferase</keyword>
<sequence>MSVSDAEPVMLEQISRISQQIGYYLHRASMRGGTLLSRELHPVAPLLDNLTSALNKVYQRKGVNISLDISPEISFVGEQNDLSR</sequence>
<organism evidence="1 2">
    <name type="scientific">Escherichia coli</name>
    <dbReference type="NCBI Taxonomy" id="562"/>
    <lineage>
        <taxon>Bacteria</taxon>
        <taxon>Pseudomonadati</taxon>
        <taxon>Pseudomonadota</taxon>
        <taxon>Gammaproteobacteria</taxon>
        <taxon>Enterobacterales</taxon>
        <taxon>Enterobacteriaceae</taxon>
        <taxon>Escherichia</taxon>
    </lineage>
</organism>
<dbReference type="GO" id="GO:0004673">
    <property type="term" value="F:protein histidine kinase activity"/>
    <property type="evidence" value="ECO:0007669"/>
    <property type="project" value="UniProtKB-EC"/>
</dbReference>
<reference evidence="1 2" key="1">
    <citation type="submission" date="2018-06" db="EMBL/GenBank/DDBJ databases">
        <authorList>
            <consortium name="Pathogen Informatics"/>
            <person name="Doyle S."/>
        </authorList>
    </citation>
    <scope>NUCLEOTIDE SEQUENCE [LARGE SCALE GENOMIC DNA]</scope>
    <source>
        <strain evidence="1 2">NCTC9117</strain>
    </source>
</reference>
<gene>
    <name evidence="1" type="primary">phoQ_2</name>
    <name evidence="1" type="ORF">NCTC9117_03792</name>
</gene>
<accession>A0A376YC34</accession>